<evidence type="ECO:0000313" key="8">
    <source>
        <dbReference type="EMBL" id="ADH97592.1"/>
    </source>
</evidence>
<keyword evidence="1 6" id="KW-0963">Cytoplasm</keyword>
<dbReference type="HOGENOM" id="CLU_044779_1_0_9"/>
<keyword evidence="3 6" id="KW-0489">Methyltransferase</keyword>
<dbReference type="InterPro" id="IPR008189">
    <property type="entry name" value="rRNA_ssu_MeTfrase_I"/>
</dbReference>
<dbReference type="FunFam" id="3.40.1010.10:FF:000007">
    <property type="entry name" value="Ribosomal RNA small subunit methyltransferase I"/>
    <property type="match status" value="1"/>
</dbReference>
<dbReference type="PANTHER" id="PTHR46111">
    <property type="entry name" value="RIBOSOMAL RNA SMALL SUBUNIT METHYLTRANSFERASE I"/>
    <property type="match status" value="1"/>
</dbReference>
<proteinExistence type="inferred from homology"/>
<dbReference type="CDD" id="cd11648">
    <property type="entry name" value="RsmI"/>
    <property type="match status" value="1"/>
</dbReference>
<dbReference type="STRING" id="439292.Bsel_0041"/>
<keyword evidence="9" id="KW-1185">Reference proteome</keyword>
<dbReference type="GO" id="GO:0005737">
    <property type="term" value="C:cytoplasm"/>
    <property type="evidence" value="ECO:0007669"/>
    <property type="project" value="UniProtKB-SubCell"/>
</dbReference>
<dbReference type="RefSeq" id="WP_013171022.1">
    <property type="nucleotide sequence ID" value="NC_014219.1"/>
</dbReference>
<evidence type="ECO:0000256" key="1">
    <source>
        <dbReference type="ARBA" id="ARBA00022490"/>
    </source>
</evidence>
<gene>
    <name evidence="6" type="primary">rsmI</name>
    <name evidence="8" type="ordered locus">Bsel_0041</name>
</gene>
<organism evidence="8 9">
    <name type="scientific">Bacillus selenitireducens (strain ATCC 700615 / DSM 15326 / MLS10)</name>
    <dbReference type="NCBI Taxonomy" id="439292"/>
    <lineage>
        <taxon>Bacteria</taxon>
        <taxon>Bacillati</taxon>
        <taxon>Bacillota</taxon>
        <taxon>Bacilli</taxon>
        <taxon>Bacillales</taxon>
        <taxon>Bacillaceae</taxon>
        <taxon>Salisediminibacterium</taxon>
    </lineage>
</organism>
<dbReference type="EMBL" id="CP001791">
    <property type="protein sequence ID" value="ADH97592.1"/>
    <property type="molecule type" value="Genomic_DNA"/>
</dbReference>
<reference evidence="8" key="1">
    <citation type="submission" date="2009-10" db="EMBL/GenBank/DDBJ databases">
        <title>Complete sequence of Bacillus selenitireducens MLS10.</title>
        <authorList>
            <consortium name="US DOE Joint Genome Institute"/>
            <person name="Lucas S."/>
            <person name="Copeland A."/>
            <person name="Lapidus A."/>
            <person name="Glavina del Rio T."/>
            <person name="Dalin E."/>
            <person name="Tice H."/>
            <person name="Bruce D."/>
            <person name="Goodwin L."/>
            <person name="Pitluck S."/>
            <person name="Sims D."/>
            <person name="Brettin T."/>
            <person name="Detter J.C."/>
            <person name="Han C."/>
            <person name="Larimer F."/>
            <person name="Land M."/>
            <person name="Hauser L."/>
            <person name="Kyrpides N."/>
            <person name="Ovchinnikova G."/>
            <person name="Stolz J."/>
        </authorList>
    </citation>
    <scope>NUCLEOTIDE SEQUENCE [LARGE SCALE GENOMIC DNA]</scope>
    <source>
        <strain evidence="8">MLS10</strain>
    </source>
</reference>
<dbReference type="InterPro" id="IPR014776">
    <property type="entry name" value="4pyrrole_Mease_sub2"/>
</dbReference>
<evidence type="ECO:0000313" key="9">
    <source>
        <dbReference type="Proteomes" id="UP000000271"/>
    </source>
</evidence>
<protein>
    <recommendedName>
        <fullName evidence="6">Ribosomal RNA small subunit methyltransferase I</fullName>
        <ecNumber evidence="6">2.1.1.198</ecNumber>
    </recommendedName>
    <alternativeName>
        <fullName evidence="6">16S rRNA 2'-O-ribose C1402 methyltransferase</fullName>
    </alternativeName>
    <alternativeName>
        <fullName evidence="6">rRNA (cytidine-2'-O-)-methyltransferase RsmI</fullName>
    </alternativeName>
</protein>
<keyword evidence="5 6" id="KW-0949">S-adenosyl-L-methionine</keyword>
<feature type="domain" description="Tetrapyrrole methylase" evidence="7">
    <location>
        <begin position="16"/>
        <end position="215"/>
    </location>
</feature>
<comment type="similarity">
    <text evidence="6">Belongs to the methyltransferase superfamily. RsmI family.</text>
</comment>
<dbReference type="FunFam" id="3.30.950.10:FF:000002">
    <property type="entry name" value="Ribosomal RNA small subunit methyltransferase I"/>
    <property type="match status" value="1"/>
</dbReference>
<dbReference type="GO" id="GO:0070677">
    <property type="term" value="F:rRNA (cytosine-2'-O-)-methyltransferase activity"/>
    <property type="evidence" value="ECO:0007669"/>
    <property type="project" value="UniProtKB-UniRule"/>
</dbReference>
<dbReference type="AlphaFoldDB" id="D6XV34"/>
<dbReference type="SUPFAM" id="SSF53790">
    <property type="entry name" value="Tetrapyrrole methylase"/>
    <property type="match status" value="1"/>
</dbReference>
<dbReference type="Gene3D" id="3.30.950.10">
    <property type="entry name" value="Methyltransferase, Cobalt-precorrin-4 Transmethylase, Domain 2"/>
    <property type="match status" value="1"/>
</dbReference>
<dbReference type="InterPro" id="IPR000878">
    <property type="entry name" value="4pyrrol_Mease"/>
</dbReference>
<dbReference type="PIRSF" id="PIRSF005917">
    <property type="entry name" value="MTase_YraL"/>
    <property type="match status" value="1"/>
</dbReference>
<comment type="function">
    <text evidence="6">Catalyzes the 2'-O-methylation of the ribose of cytidine 1402 (C1402) in 16S rRNA.</text>
</comment>
<evidence type="ECO:0000256" key="4">
    <source>
        <dbReference type="ARBA" id="ARBA00022679"/>
    </source>
</evidence>
<keyword evidence="2 6" id="KW-0698">rRNA processing</keyword>
<dbReference type="OrthoDB" id="9809084at2"/>
<evidence type="ECO:0000256" key="5">
    <source>
        <dbReference type="ARBA" id="ARBA00022691"/>
    </source>
</evidence>
<evidence type="ECO:0000259" key="7">
    <source>
        <dbReference type="Pfam" id="PF00590"/>
    </source>
</evidence>
<dbReference type="InterPro" id="IPR035996">
    <property type="entry name" value="4pyrrol_Methylase_sf"/>
</dbReference>
<dbReference type="Proteomes" id="UP000000271">
    <property type="component" value="Chromosome"/>
</dbReference>
<evidence type="ECO:0000256" key="2">
    <source>
        <dbReference type="ARBA" id="ARBA00022552"/>
    </source>
</evidence>
<evidence type="ECO:0000256" key="6">
    <source>
        <dbReference type="HAMAP-Rule" id="MF_01877"/>
    </source>
</evidence>
<dbReference type="NCBIfam" id="TIGR00096">
    <property type="entry name" value="16S rRNA (cytidine(1402)-2'-O)-methyltransferase"/>
    <property type="match status" value="1"/>
</dbReference>
<keyword evidence="4 6" id="KW-0808">Transferase</keyword>
<dbReference type="InterPro" id="IPR014777">
    <property type="entry name" value="4pyrrole_Mease_sub1"/>
</dbReference>
<dbReference type="KEGG" id="bse:Bsel_0041"/>
<sequence length="300" mass="33551">MKYQQTFKGYDAQTGMLMLVPTPIGNLDDITYRAVQTLKEADVIAAEDTRHSKKLSHVFDITTPLISYHEHNKHAREQELVDRARRGETIALVTDAGTPGISDPGSELVSRFIEEDLPVHALPGANAAVTALVASGLPTETFSFIGFLDRNKKKRLETLNLWEKAPSTLIFYESPHRLKEMLKAALDALGDRRAVISREITKQYETILRGSLSELFHWIEQEGVKGECVVLIEGATGDEEAAVFGEEPEEAWWKDLGIADHVAHYVKAGMRSKEAIKEVAKERALPKRDVYQAYHVDQDG</sequence>
<dbReference type="Pfam" id="PF00590">
    <property type="entry name" value="TP_methylase"/>
    <property type="match status" value="1"/>
</dbReference>
<comment type="subcellular location">
    <subcellularLocation>
        <location evidence="6">Cytoplasm</location>
    </subcellularLocation>
</comment>
<accession>D6XV34</accession>
<dbReference type="PANTHER" id="PTHR46111:SF1">
    <property type="entry name" value="RIBOSOMAL RNA SMALL SUBUNIT METHYLTRANSFERASE I"/>
    <property type="match status" value="1"/>
</dbReference>
<name>D6XV34_BACIE</name>
<dbReference type="eggNOG" id="COG0313">
    <property type="taxonomic scope" value="Bacteria"/>
</dbReference>
<comment type="catalytic activity">
    <reaction evidence="6">
        <text>cytidine(1402) in 16S rRNA + S-adenosyl-L-methionine = 2'-O-methylcytidine(1402) in 16S rRNA + S-adenosyl-L-homocysteine + H(+)</text>
        <dbReference type="Rhea" id="RHEA:42924"/>
        <dbReference type="Rhea" id="RHEA-COMP:10285"/>
        <dbReference type="Rhea" id="RHEA-COMP:10286"/>
        <dbReference type="ChEBI" id="CHEBI:15378"/>
        <dbReference type="ChEBI" id="CHEBI:57856"/>
        <dbReference type="ChEBI" id="CHEBI:59789"/>
        <dbReference type="ChEBI" id="CHEBI:74495"/>
        <dbReference type="ChEBI" id="CHEBI:82748"/>
        <dbReference type="EC" id="2.1.1.198"/>
    </reaction>
</comment>
<dbReference type="EC" id="2.1.1.198" evidence="6"/>
<dbReference type="HAMAP" id="MF_01877">
    <property type="entry name" value="16SrRNA_methyltr_I"/>
    <property type="match status" value="1"/>
</dbReference>
<dbReference type="Gene3D" id="3.40.1010.10">
    <property type="entry name" value="Cobalt-precorrin-4 Transmethylase, Domain 1"/>
    <property type="match status" value="1"/>
</dbReference>
<evidence type="ECO:0000256" key="3">
    <source>
        <dbReference type="ARBA" id="ARBA00022603"/>
    </source>
</evidence>